<dbReference type="STRING" id="5722.A2F325"/>
<dbReference type="SMR" id="A2F325"/>
<dbReference type="InterPro" id="IPR044650">
    <property type="entry name" value="SRFR1-like"/>
</dbReference>
<keyword evidence="1" id="KW-0802">TPR repeat</keyword>
<feature type="repeat" description="TPR" evidence="1">
    <location>
        <begin position="94"/>
        <end position="127"/>
    </location>
</feature>
<dbReference type="PANTHER" id="PTHR44749:SF1">
    <property type="entry name" value="TETRATRICOPEPTIDE-LIKE HELICAL DOMAIN-CONTAINING PROTEIN"/>
    <property type="match status" value="1"/>
</dbReference>
<dbReference type="InParanoid" id="A2F325"/>
<dbReference type="OrthoDB" id="10553295at2759"/>
<sequence>MSDVDLIIKGNEALNSKQYAKAVSLYEIFLLQNPGHPQTEIALENTKLALDFLSEQTDQGQNYNYKTTDSQKYNSAIKSLCIATEAIEQNPSSAECYAARGKIYEQIGLYRNAANDYQKAQRQNTTKLEYMKKLSTSALKCNELESSMAAARIAVAGGVCCFAPQAQLMWSAHRYDEAIRLLDAAVLNNEEDSLLIRGKINFACGKIDDAYNDFIEAGAPQYYTDICSLLNSEYSFPTIQQQISRESICISELINSLVKFDEKITTAPLSLDISSQIQRLWCSPNPSPNEISNAILTLSADNSQNYVAKHTNDPRASTMARLSVPIGKIILAHAPSERQASALGMACIEIRQILQKYIDDGVAVPLSSAVSCIANYIRLYDPLSPIFWRCLVPNAVQPAFLQRGGFHTEMVMIYIRVLQALKDGIGSSDEKINNAQSTEELWKILRSNICVKCKTSNAEIFMRKTKENTMEFGFVVPNTQEHWNNAMSKVHLAWTTALLSLGKPSEKLEAIRNSFNFMYEWMRAWPLTSESHTVGAILFYTLFNAASNMKLSESLPSPIMLQIEALLTGSFKDYFELVAKHFNSKLKSGSISEGMPNIADVLPSFLSRLRAIKNIMQIRSD</sequence>
<evidence type="ECO:0000313" key="2">
    <source>
        <dbReference type="EMBL" id="EAY00689.1"/>
    </source>
</evidence>
<dbReference type="GO" id="GO:0045892">
    <property type="term" value="P:negative regulation of DNA-templated transcription"/>
    <property type="evidence" value="ECO:0007669"/>
    <property type="project" value="InterPro"/>
</dbReference>
<dbReference type="Gene3D" id="1.25.40.10">
    <property type="entry name" value="Tetratricopeptide repeat domain"/>
    <property type="match status" value="1"/>
</dbReference>
<gene>
    <name evidence="2" type="ORF">TVAG_189050</name>
</gene>
<reference evidence="2" key="1">
    <citation type="submission" date="2006-10" db="EMBL/GenBank/DDBJ databases">
        <authorList>
            <person name="Amadeo P."/>
            <person name="Zhao Q."/>
            <person name="Wortman J."/>
            <person name="Fraser-Liggett C."/>
            <person name="Carlton J."/>
        </authorList>
    </citation>
    <scope>NUCLEOTIDE SEQUENCE</scope>
    <source>
        <strain evidence="2">G3</strain>
    </source>
</reference>
<evidence type="ECO:0000313" key="3">
    <source>
        <dbReference type="Proteomes" id="UP000001542"/>
    </source>
</evidence>
<accession>A2F325</accession>
<dbReference type="SMART" id="SM00028">
    <property type="entry name" value="TPR"/>
    <property type="match status" value="2"/>
</dbReference>
<dbReference type="AlphaFoldDB" id="A2F325"/>
<dbReference type="PANTHER" id="PTHR44749">
    <property type="entry name" value="SUPPRESSOR OF RPS4-RLD 1"/>
    <property type="match status" value="1"/>
</dbReference>
<dbReference type="InterPro" id="IPR011990">
    <property type="entry name" value="TPR-like_helical_dom_sf"/>
</dbReference>
<proteinExistence type="predicted"/>
<evidence type="ECO:0000256" key="1">
    <source>
        <dbReference type="PROSITE-ProRule" id="PRU00339"/>
    </source>
</evidence>
<dbReference type="EMBL" id="DS113592">
    <property type="protein sequence ID" value="EAY00689.1"/>
    <property type="molecule type" value="Genomic_DNA"/>
</dbReference>
<keyword evidence="3" id="KW-1185">Reference proteome</keyword>
<organism evidence="2 3">
    <name type="scientific">Trichomonas vaginalis (strain ATCC PRA-98 / G3)</name>
    <dbReference type="NCBI Taxonomy" id="412133"/>
    <lineage>
        <taxon>Eukaryota</taxon>
        <taxon>Metamonada</taxon>
        <taxon>Parabasalia</taxon>
        <taxon>Trichomonadida</taxon>
        <taxon>Trichomonadidae</taxon>
        <taxon>Trichomonas</taxon>
    </lineage>
</organism>
<dbReference type="SUPFAM" id="SSF48452">
    <property type="entry name" value="TPR-like"/>
    <property type="match status" value="1"/>
</dbReference>
<dbReference type="VEuPathDB" id="TrichDB:TVAG_189050"/>
<dbReference type="VEuPathDB" id="TrichDB:TVAGG3_0762240"/>
<dbReference type="RefSeq" id="XP_001313618.1">
    <property type="nucleotide sequence ID" value="XM_001313617.1"/>
</dbReference>
<dbReference type="InterPro" id="IPR019734">
    <property type="entry name" value="TPR_rpt"/>
</dbReference>
<protein>
    <submittedName>
        <fullName evidence="2">Uncharacterized protein</fullName>
    </submittedName>
</protein>
<dbReference type="Proteomes" id="UP000001542">
    <property type="component" value="Unassembled WGS sequence"/>
</dbReference>
<dbReference type="PROSITE" id="PS50005">
    <property type="entry name" value="TPR"/>
    <property type="match status" value="1"/>
</dbReference>
<reference evidence="2" key="2">
    <citation type="journal article" date="2007" name="Science">
        <title>Draft genome sequence of the sexually transmitted pathogen Trichomonas vaginalis.</title>
        <authorList>
            <person name="Carlton J.M."/>
            <person name="Hirt R.P."/>
            <person name="Silva J.C."/>
            <person name="Delcher A.L."/>
            <person name="Schatz M."/>
            <person name="Zhao Q."/>
            <person name="Wortman J.R."/>
            <person name="Bidwell S.L."/>
            <person name="Alsmark U.C.M."/>
            <person name="Besteiro S."/>
            <person name="Sicheritz-Ponten T."/>
            <person name="Noel C.J."/>
            <person name="Dacks J.B."/>
            <person name="Foster P.G."/>
            <person name="Simillion C."/>
            <person name="Van de Peer Y."/>
            <person name="Miranda-Saavedra D."/>
            <person name="Barton G.J."/>
            <person name="Westrop G.D."/>
            <person name="Mueller S."/>
            <person name="Dessi D."/>
            <person name="Fiori P.L."/>
            <person name="Ren Q."/>
            <person name="Paulsen I."/>
            <person name="Zhang H."/>
            <person name="Bastida-Corcuera F.D."/>
            <person name="Simoes-Barbosa A."/>
            <person name="Brown M.T."/>
            <person name="Hayes R.D."/>
            <person name="Mukherjee M."/>
            <person name="Okumura C.Y."/>
            <person name="Schneider R."/>
            <person name="Smith A.J."/>
            <person name="Vanacova S."/>
            <person name="Villalvazo M."/>
            <person name="Haas B.J."/>
            <person name="Pertea M."/>
            <person name="Feldblyum T.V."/>
            <person name="Utterback T.R."/>
            <person name="Shu C.L."/>
            <person name="Osoegawa K."/>
            <person name="de Jong P.J."/>
            <person name="Hrdy I."/>
            <person name="Horvathova L."/>
            <person name="Zubacova Z."/>
            <person name="Dolezal P."/>
            <person name="Malik S.B."/>
            <person name="Logsdon J.M. Jr."/>
            <person name="Henze K."/>
            <person name="Gupta A."/>
            <person name="Wang C.C."/>
            <person name="Dunne R.L."/>
            <person name="Upcroft J.A."/>
            <person name="Upcroft P."/>
            <person name="White O."/>
            <person name="Salzberg S.L."/>
            <person name="Tang P."/>
            <person name="Chiu C.-H."/>
            <person name="Lee Y.-S."/>
            <person name="Embley T.M."/>
            <person name="Coombs G.H."/>
            <person name="Mottram J.C."/>
            <person name="Tachezy J."/>
            <person name="Fraser-Liggett C.M."/>
            <person name="Johnson P.J."/>
        </authorList>
    </citation>
    <scope>NUCLEOTIDE SEQUENCE [LARGE SCALE GENOMIC DNA]</scope>
    <source>
        <strain evidence="2">G3</strain>
    </source>
</reference>
<dbReference type="KEGG" id="tva:4758511"/>
<name>A2F325_TRIV3</name>